<name>A0A7S0Q3K5_9EUKA</name>
<protein>
    <recommendedName>
        <fullName evidence="1">U-box domain-containing protein</fullName>
    </recommendedName>
</protein>
<feature type="domain" description="U-box" evidence="1">
    <location>
        <begin position="142"/>
        <end position="215"/>
    </location>
</feature>
<dbReference type="SMART" id="SM00504">
    <property type="entry name" value="Ubox"/>
    <property type="match status" value="1"/>
</dbReference>
<evidence type="ECO:0000313" key="2">
    <source>
        <dbReference type="EMBL" id="CAD8614672.1"/>
    </source>
</evidence>
<dbReference type="SUPFAM" id="SSF57850">
    <property type="entry name" value="RING/U-box"/>
    <property type="match status" value="1"/>
</dbReference>
<organism evidence="2">
    <name type="scientific">Coccolithus braarudii</name>
    <dbReference type="NCBI Taxonomy" id="221442"/>
    <lineage>
        <taxon>Eukaryota</taxon>
        <taxon>Haptista</taxon>
        <taxon>Haptophyta</taxon>
        <taxon>Prymnesiophyceae</taxon>
        <taxon>Coccolithales</taxon>
        <taxon>Coccolithaceae</taxon>
        <taxon>Coccolithus</taxon>
    </lineage>
</organism>
<proteinExistence type="predicted"/>
<dbReference type="CDD" id="cd16655">
    <property type="entry name" value="RING-Ubox_WDSUB1-like"/>
    <property type="match status" value="1"/>
</dbReference>
<reference evidence="2" key="1">
    <citation type="submission" date="2021-01" db="EMBL/GenBank/DDBJ databases">
        <authorList>
            <person name="Corre E."/>
            <person name="Pelletier E."/>
            <person name="Niang G."/>
            <person name="Scheremetjew M."/>
            <person name="Finn R."/>
            <person name="Kale V."/>
            <person name="Holt S."/>
            <person name="Cochrane G."/>
            <person name="Meng A."/>
            <person name="Brown T."/>
            <person name="Cohen L."/>
        </authorList>
    </citation>
    <scope>NUCLEOTIDE SEQUENCE</scope>
    <source>
        <strain evidence="2">PLY182g</strain>
    </source>
</reference>
<dbReference type="AlphaFoldDB" id="A0A7S0Q3K5"/>
<dbReference type="PANTHER" id="PTHR46573">
    <property type="entry name" value="WD REPEAT, SAM AND U-BOX DOMAIN-CONTAINING PROTEIN 1"/>
    <property type="match status" value="1"/>
</dbReference>
<evidence type="ECO:0000259" key="1">
    <source>
        <dbReference type="PROSITE" id="PS51698"/>
    </source>
</evidence>
<sequence>MQQARGGGSSSGGMNNTRMQTFAVTVPPGVGPGQQFQASLDGQLTMVIVPHGSGPSSTLHVQIPVRPSTVQKYAVTIPNGVQPGGRFQANLGGQLVWLTCPRNMGPGKQMLVDANPSGTGTGASAKTWPPPIGVPEDLDGKDVPEYFLCPITGCIMRQPAMTPDGVTYDYDAITEWLQNKSTDPSTNQPLSVDQLCPNRTVRSMIEDFIAKGPNFLFS</sequence>
<dbReference type="Gene3D" id="3.30.40.10">
    <property type="entry name" value="Zinc/RING finger domain, C3HC4 (zinc finger)"/>
    <property type="match status" value="1"/>
</dbReference>
<dbReference type="GO" id="GO:0016567">
    <property type="term" value="P:protein ubiquitination"/>
    <property type="evidence" value="ECO:0007669"/>
    <property type="project" value="InterPro"/>
</dbReference>
<dbReference type="InterPro" id="IPR003613">
    <property type="entry name" value="Ubox_domain"/>
</dbReference>
<dbReference type="InterPro" id="IPR052085">
    <property type="entry name" value="WD-SAM-U-box"/>
</dbReference>
<dbReference type="PROSITE" id="PS51698">
    <property type="entry name" value="U_BOX"/>
    <property type="match status" value="1"/>
</dbReference>
<dbReference type="Pfam" id="PF04564">
    <property type="entry name" value="U-box"/>
    <property type="match status" value="1"/>
</dbReference>
<gene>
    <name evidence="2" type="ORF">CPEL01642_LOCUS18053</name>
</gene>
<dbReference type="PANTHER" id="PTHR46573:SF1">
    <property type="entry name" value="WD REPEAT, SAM AND U-BOX DOMAIN-CONTAINING PROTEIN 1"/>
    <property type="match status" value="1"/>
</dbReference>
<dbReference type="EMBL" id="HBEY01037945">
    <property type="protein sequence ID" value="CAD8614672.1"/>
    <property type="molecule type" value="Transcribed_RNA"/>
</dbReference>
<accession>A0A7S0Q3K5</accession>
<dbReference type="InterPro" id="IPR013083">
    <property type="entry name" value="Znf_RING/FYVE/PHD"/>
</dbReference>
<dbReference type="GO" id="GO:0004842">
    <property type="term" value="F:ubiquitin-protein transferase activity"/>
    <property type="evidence" value="ECO:0007669"/>
    <property type="project" value="InterPro"/>
</dbReference>